<proteinExistence type="predicted"/>
<evidence type="ECO:0000313" key="2">
    <source>
        <dbReference type="Proteomes" id="UP000233606"/>
    </source>
</evidence>
<comment type="caution">
    <text evidence="1">The sequence shown here is derived from an EMBL/GenBank/DDBJ whole genome shotgun (WGS) entry which is preliminary data.</text>
</comment>
<name>A0ACC9MSJ2_9STAP</name>
<gene>
    <name evidence="1" type="ORF">CW682_04310</name>
</gene>
<evidence type="ECO:0000313" key="1">
    <source>
        <dbReference type="EMBL" id="PKE56741.1"/>
    </source>
</evidence>
<sequence>MFKPVKINEFRSTPQFLRDGKYPQYTVGNAVLDGTKFTQDTVVKAGTAIFKNSESHKFELVQAETPATMKAACLVTTDTKVYAKTDTFAPAIRNASVIEERCTGVTANFKEATKGRILFDI</sequence>
<protein>
    <submittedName>
        <fullName evidence="1">Uncharacterized protein</fullName>
    </submittedName>
</protein>
<organism evidence="1 2">
    <name type="scientific">Macrococcoides caseolyticum</name>
    <dbReference type="NCBI Taxonomy" id="69966"/>
    <lineage>
        <taxon>Bacteria</taxon>
        <taxon>Bacillati</taxon>
        <taxon>Bacillota</taxon>
        <taxon>Bacilli</taxon>
        <taxon>Bacillales</taxon>
        <taxon>Staphylococcaceae</taxon>
        <taxon>Macrococcoides</taxon>
    </lineage>
</organism>
<keyword evidence="2" id="KW-1185">Reference proteome</keyword>
<accession>A0ACC9MSJ2</accession>
<dbReference type="EMBL" id="PIWU01000005">
    <property type="protein sequence ID" value="PKE56741.1"/>
    <property type="molecule type" value="Genomic_DNA"/>
</dbReference>
<reference evidence="1" key="1">
    <citation type="submission" date="2017-12" db="EMBL/GenBank/DDBJ databases">
        <title>Genomics of Macrococcus caseolyticus.</title>
        <authorList>
            <person name="MacFadyen A.C."/>
            <person name="Paterson G.K."/>
        </authorList>
    </citation>
    <scope>NUCLEOTIDE SEQUENCE</scope>
    <source>
        <strain evidence="1">5459_5_49</strain>
    </source>
</reference>
<dbReference type="Proteomes" id="UP000233606">
    <property type="component" value="Unassembled WGS sequence"/>
</dbReference>